<gene>
    <name evidence="2" type="ORF">RS84_02749</name>
</gene>
<dbReference type="RefSeq" id="WP_052676371.1">
    <property type="nucleotide sequence ID" value="NZ_JYJB01000010.1"/>
</dbReference>
<feature type="domain" description="Anti-bacteriophage protein A/HamA C-terminal" evidence="1">
    <location>
        <begin position="35"/>
        <end position="309"/>
    </location>
</feature>
<sequence>MVDEATIVEEFVALARGKASALIDFLPAFEEAVTVPDTSTLVRTHFIAHDANGVPAVEKLAGAMAAATLDFCIPRSKIQRAVAELEETGSTAAIVSLQEQARDLFVKSESSGEGGELLLFLLMERVLQRPQLISKMALKTNTAMHVHGSDGIHASLADDGTLDVYWGESKLYKSSSDAFKECFDSIAPYLRPSGDSKRKQDLLLVRDHLNVTQIELAAHLLEYFDETNPKSLKARWNGVCLVGFDHDNYPNIAILDDAQRQAVSKAVGRWHKTVGSRLKEFDIVGVNIDLFCIPMPDVADLRARVLKRMGAK</sequence>
<dbReference type="EMBL" id="JYJB01000010">
    <property type="protein sequence ID" value="KJL46126.1"/>
    <property type="molecule type" value="Genomic_DNA"/>
</dbReference>
<accession>A0A0M2HNR3</accession>
<dbReference type="Proteomes" id="UP000033900">
    <property type="component" value="Unassembled WGS sequence"/>
</dbReference>
<dbReference type="AlphaFoldDB" id="A0A0M2HNR3"/>
<dbReference type="OrthoDB" id="4964195at2"/>
<evidence type="ECO:0000313" key="2">
    <source>
        <dbReference type="EMBL" id="KJL46126.1"/>
    </source>
</evidence>
<organism evidence="2 3">
    <name type="scientific">Microbacterium hydrocarbonoxydans</name>
    <dbReference type="NCBI Taxonomy" id="273678"/>
    <lineage>
        <taxon>Bacteria</taxon>
        <taxon>Bacillati</taxon>
        <taxon>Actinomycetota</taxon>
        <taxon>Actinomycetes</taxon>
        <taxon>Micrococcales</taxon>
        <taxon>Microbacteriaceae</taxon>
        <taxon>Microbacterium</taxon>
    </lineage>
</organism>
<protein>
    <recommendedName>
        <fullName evidence="1">Anti-bacteriophage protein A/HamA C-terminal domain-containing protein</fullName>
    </recommendedName>
</protein>
<reference evidence="2 3" key="1">
    <citation type="submission" date="2015-02" db="EMBL/GenBank/DDBJ databases">
        <title>Draft genome sequences of ten Microbacterium spp. with emphasis on heavy metal contaminated environments.</title>
        <authorList>
            <person name="Corretto E."/>
        </authorList>
    </citation>
    <scope>NUCLEOTIDE SEQUENCE [LARGE SCALE GENOMIC DNA]</scope>
    <source>
        <strain evidence="2 3">SA35</strain>
    </source>
</reference>
<dbReference type="InterPro" id="IPR014976">
    <property type="entry name" value="AbpA_HamA_C"/>
</dbReference>
<dbReference type="PATRIC" id="fig|273678.4.peg.2753"/>
<name>A0A0M2HNR3_9MICO</name>
<comment type="caution">
    <text evidence="2">The sequence shown here is derived from an EMBL/GenBank/DDBJ whole genome shotgun (WGS) entry which is preliminary data.</text>
</comment>
<keyword evidence="3" id="KW-1185">Reference proteome</keyword>
<dbReference type="Pfam" id="PF08878">
    <property type="entry name" value="HamA"/>
    <property type="match status" value="1"/>
</dbReference>
<dbReference type="STRING" id="273678.RS84_02749"/>
<proteinExistence type="predicted"/>
<evidence type="ECO:0000259" key="1">
    <source>
        <dbReference type="Pfam" id="PF08878"/>
    </source>
</evidence>
<evidence type="ECO:0000313" key="3">
    <source>
        <dbReference type="Proteomes" id="UP000033900"/>
    </source>
</evidence>